<proteinExistence type="predicted"/>
<name>A0A2S9RQ91_HAEIF</name>
<reference evidence="2 3" key="1">
    <citation type="submission" date="2017-04" db="EMBL/GenBank/DDBJ databases">
        <title>Haemophilus influenzae in COPD genome sequencing project.</title>
        <authorList>
            <person name="Murphy T.F."/>
            <person name="Kong Y."/>
            <person name="Nadendla S."/>
            <person name="Tettelin H."/>
            <person name="Pettigrew M."/>
        </authorList>
    </citation>
    <scope>NUCLEOTIDE SEQUENCE [LARGE SCALE GENOMIC DNA]</scope>
    <source>
        <strain evidence="2 3">56P127H1</strain>
    </source>
</reference>
<evidence type="ECO:0000313" key="3">
    <source>
        <dbReference type="Proteomes" id="UP000238532"/>
    </source>
</evidence>
<keyword evidence="1" id="KW-0175">Coiled coil</keyword>
<gene>
    <name evidence="2" type="ORF">BV102_01147</name>
</gene>
<dbReference type="RefSeq" id="WP_105891920.1">
    <property type="nucleotide sequence ID" value="NZ_NEBY01000188.1"/>
</dbReference>
<dbReference type="EMBL" id="NEBY01000188">
    <property type="protein sequence ID" value="PRJ62017.1"/>
    <property type="molecule type" value="Genomic_DNA"/>
</dbReference>
<dbReference type="Proteomes" id="UP000238532">
    <property type="component" value="Unassembled WGS sequence"/>
</dbReference>
<evidence type="ECO:0000256" key="1">
    <source>
        <dbReference type="SAM" id="Coils"/>
    </source>
</evidence>
<sequence>MIDIQGELLQIKQQREQTYISIVELLDFLKKQSPNSSFKDIAKWLLVKLEFNDSRNVDLFSCNDHENWEYEYEIPNFCVPLEIEDKPVELPSSSFFDALREIGDVPLFGRGISSYDYLPIDKSNIFLERSRIEKFLGFSTINNASNEIFIEKNCAIEKAQNTQLQAENERLKAELKAQQNRMAELEQKLQQSAVNSDDFSIYGHKSELLEILFKVTAEFWADTETPPKNSMIEQWIETNYPIKNYPYVSKAVRQYIATILRPQPKLK</sequence>
<organism evidence="2 3">
    <name type="scientific">Haemophilus influenzae</name>
    <dbReference type="NCBI Taxonomy" id="727"/>
    <lineage>
        <taxon>Bacteria</taxon>
        <taxon>Pseudomonadati</taxon>
        <taxon>Pseudomonadota</taxon>
        <taxon>Gammaproteobacteria</taxon>
        <taxon>Pasteurellales</taxon>
        <taxon>Pasteurellaceae</taxon>
        <taxon>Haemophilus</taxon>
    </lineage>
</organism>
<evidence type="ECO:0000313" key="2">
    <source>
        <dbReference type="EMBL" id="PRJ62017.1"/>
    </source>
</evidence>
<feature type="coiled-coil region" evidence="1">
    <location>
        <begin position="154"/>
        <end position="195"/>
    </location>
</feature>
<comment type="caution">
    <text evidence="2">The sequence shown here is derived from an EMBL/GenBank/DDBJ whole genome shotgun (WGS) entry which is preliminary data.</text>
</comment>
<dbReference type="AlphaFoldDB" id="A0A2S9RQ91"/>
<protein>
    <submittedName>
        <fullName evidence="2">Uncharacterized protein</fullName>
    </submittedName>
</protein>
<accession>A0A2S9RQ91</accession>